<keyword evidence="2" id="KW-1185">Reference proteome</keyword>
<sequence length="156" mass="17605">MMVMTTRKLTWRLMKHLCLYPVNQRKKVMMAKSTWTSTMQIIANASRSGILSQISPPPTFQHQRLPSLRLLLSYRSYSQSIMAVETSQQATACDSDLSIDEQANGKYMDNGIPTHGSLEPRHAACGRKQWPDLAYTDPLFSIFLCCAVSSCILRCV</sequence>
<name>A0A165MQ07_9AGAM</name>
<evidence type="ECO:0000313" key="2">
    <source>
        <dbReference type="Proteomes" id="UP000076761"/>
    </source>
</evidence>
<dbReference type="AlphaFoldDB" id="A0A165MQ07"/>
<organism evidence="1 2">
    <name type="scientific">Neolentinus lepideus HHB14362 ss-1</name>
    <dbReference type="NCBI Taxonomy" id="1314782"/>
    <lineage>
        <taxon>Eukaryota</taxon>
        <taxon>Fungi</taxon>
        <taxon>Dikarya</taxon>
        <taxon>Basidiomycota</taxon>
        <taxon>Agaricomycotina</taxon>
        <taxon>Agaricomycetes</taxon>
        <taxon>Gloeophyllales</taxon>
        <taxon>Gloeophyllaceae</taxon>
        <taxon>Neolentinus</taxon>
    </lineage>
</organism>
<evidence type="ECO:0000313" key="1">
    <source>
        <dbReference type="EMBL" id="KZT18624.1"/>
    </source>
</evidence>
<accession>A0A165MQ07</accession>
<reference evidence="1 2" key="1">
    <citation type="journal article" date="2016" name="Mol. Biol. Evol.">
        <title>Comparative Genomics of Early-Diverging Mushroom-Forming Fungi Provides Insights into the Origins of Lignocellulose Decay Capabilities.</title>
        <authorList>
            <person name="Nagy L.G."/>
            <person name="Riley R."/>
            <person name="Tritt A."/>
            <person name="Adam C."/>
            <person name="Daum C."/>
            <person name="Floudas D."/>
            <person name="Sun H."/>
            <person name="Yadav J.S."/>
            <person name="Pangilinan J."/>
            <person name="Larsson K.H."/>
            <person name="Matsuura K."/>
            <person name="Barry K."/>
            <person name="Labutti K."/>
            <person name="Kuo R."/>
            <person name="Ohm R.A."/>
            <person name="Bhattacharya S.S."/>
            <person name="Shirouzu T."/>
            <person name="Yoshinaga Y."/>
            <person name="Martin F.M."/>
            <person name="Grigoriev I.V."/>
            <person name="Hibbett D.S."/>
        </authorList>
    </citation>
    <scope>NUCLEOTIDE SEQUENCE [LARGE SCALE GENOMIC DNA]</scope>
    <source>
        <strain evidence="1 2">HHB14362 ss-1</strain>
    </source>
</reference>
<dbReference type="Proteomes" id="UP000076761">
    <property type="component" value="Unassembled WGS sequence"/>
</dbReference>
<protein>
    <submittedName>
        <fullName evidence="1">Uncharacterized protein</fullName>
    </submittedName>
</protein>
<dbReference type="EMBL" id="KV425669">
    <property type="protein sequence ID" value="KZT18624.1"/>
    <property type="molecule type" value="Genomic_DNA"/>
</dbReference>
<gene>
    <name evidence="1" type="ORF">NEOLEDRAFT_129590</name>
</gene>
<proteinExistence type="predicted"/>
<dbReference type="InParanoid" id="A0A165MQ07"/>